<dbReference type="Gene3D" id="3.90.1150.10">
    <property type="entry name" value="Aspartate Aminotransferase, domain 1"/>
    <property type="match status" value="1"/>
</dbReference>
<dbReference type="Pfam" id="PF00266">
    <property type="entry name" value="Aminotran_5"/>
    <property type="match status" value="1"/>
</dbReference>
<accession>A0A4R5ELN7</accession>
<comment type="similarity">
    <text evidence="4 11">Belongs to the class-V pyridoxal-phosphate-dependent aminotransferase family. Csd subfamily.</text>
</comment>
<evidence type="ECO:0000313" key="14">
    <source>
        <dbReference type="Proteomes" id="UP000294662"/>
    </source>
</evidence>
<evidence type="ECO:0000256" key="3">
    <source>
        <dbReference type="ARBA" id="ARBA00003120"/>
    </source>
</evidence>
<evidence type="ECO:0000256" key="10">
    <source>
        <dbReference type="RuleBase" id="RU004504"/>
    </source>
</evidence>
<evidence type="ECO:0000256" key="9">
    <source>
        <dbReference type="ARBA" id="ARBA00050776"/>
    </source>
</evidence>
<dbReference type="PROSITE" id="PS00595">
    <property type="entry name" value="AA_TRANSFER_CLASS_5"/>
    <property type="match status" value="1"/>
</dbReference>
<dbReference type="InterPro" id="IPR010970">
    <property type="entry name" value="Cys_dSase_SufS"/>
</dbReference>
<evidence type="ECO:0000256" key="11">
    <source>
        <dbReference type="RuleBase" id="RU004506"/>
    </source>
</evidence>
<evidence type="ECO:0000256" key="8">
    <source>
        <dbReference type="ARBA" id="ARBA00022898"/>
    </source>
</evidence>
<dbReference type="OrthoDB" id="9804366at2"/>
<dbReference type="GO" id="GO:0030170">
    <property type="term" value="F:pyridoxal phosphate binding"/>
    <property type="evidence" value="ECO:0007669"/>
    <property type="project" value="UniProtKB-UniRule"/>
</dbReference>
<evidence type="ECO:0000256" key="5">
    <source>
        <dbReference type="ARBA" id="ARBA00012239"/>
    </source>
</evidence>
<feature type="domain" description="Aminotransferase class V" evidence="12">
    <location>
        <begin position="24"/>
        <end position="394"/>
    </location>
</feature>
<keyword evidence="8 11" id="KW-0663">Pyridoxal phosphate</keyword>
<organism evidence="13 14">
    <name type="scientific">Antarcticimicrobium sediminis</name>
    <dbReference type="NCBI Taxonomy" id="2546227"/>
    <lineage>
        <taxon>Bacteria</taxon>
        <taxon>Pseudomonadati</taxon>
        <taxon>Pseudomonadota</taxon>
        <taxon>Alphaproteobacteria</taxon>
        <taxon>Rhodobacterales</taxon>
        <taxon>Paracoccaceae</taxon>
        <taxon>Antarcticimicrobium</taxon>
    </lineage>
</organism>
<dbReference type="InterPro" id="IPR000192">
    <property type="entry name" value="Aminotrans_V_dom"/>
</dbReference>
<dbReference type="InterPro" id="IPR015421">
    <property type="entry name" value="PyrdxlP-dep_Trfase_major"/>
</dbReference>
<dbReference type="InterPro" id="IPR016454">
    <property type="entry name" value="Cysteine_dSase"/>
</dbReference>
<dbReference type="AlphaFoldDB" id="A0A4R5ELN7"/>
<keyword evidence="14" id="KW-1185">Reference proteome</keyword>
<dbReference type="Gene3D" id="3.40.640.10">
    <property type="entry name" value="Type I PLP-dependent aspartate aminotransferase-like (Major domain)"/>
    <property type="match status" value="1"/>
</dbReference>
<dbReference type="CDD" id="cd06453">
    <property type="entry name" value="SufS_like"/>
    <property type="match status" value="1"/>
</dbReference>
<dbReference type="RefSeq" id="WP_132830967.1">
    <property type="nucleotide sequence ID" value="NZ_SMFP01000014.1"/>
</dbReference>
<gene>
    <name evidence="13" type="ORF">E1B25_17915</name>
</gene>
<evidence type="ECO:0000256" key="6">
    <source>
        <dbReference type="ARBA" id="ARBA00013558"/>
    </source>
</evidence>
<comment type="cofactor">
    <cofactor evidence="1 10">
        <name>pyridoxal 5'-phosphate</name>
        <dbReference type="ChEBI" id="CHEBI:597326"/>
    </cofactor>
</comment>
<dbReference type="PANTHER" id="PTHR43586:SF8">
    <property type="entry name" value="CYSTEINE DESULFURASE 1, CHLOROPLASTIC"/>
    <property type="match status" value="1"/>
</dbReference>
<comment type="caution">
    <text evidence="13">The sequence shown here is derived from an EMBL/GenBank/DDBJ whole genome shotgun (WGS) entry which is preliminary data.</text>
</comment>
<dbReference type="SUPFAM" id="SSF53383">
    <property type="entry name" value="PLP-dependent transferases"/>
    <property type="match status" value="1"/>
</dbReference>
<dbReference type="EMBL" id="SMFP01000014">
    <property type="protein sequence ID" value="TDE35280.1"/>
    <property type="molecule type" value="Genomic_DNA"/>
</dbReference>
<evidence type="ECO:0000259" key="12">
    <source>
        <dbReference type="Pfam" id="PF00266"/>
    </source>
</evidence>
<evidence type="ECO:0000256" key="7">
    <source>
        <dbReference type="ARBA" id="ARBA00022679"/>
    </source>
</evidence>
<dbReference type="Proteomes" id="UP000294662">
    <property type="component" value="Unassembled WGS sequence"/>
</dbReference>
<dbReference type="InterPro" id="IPR015422">
    <property type="entry name" value="PyrdxlP-dep_Trfase_small"/>
</dbReference>
<sequence length="406" mass="43760">MYDVEKIRADFPILAREVNGKPLTYLDNGASAQKPQVVIDAVTQAYSMEYANVHRGLHFLSNLATDKYEAVRATIARFLNAPSADEIVFNSGTTEGINLVAYGWAMPRMQAGDEIVLSVMEHHANIVPWHFLRERQGVVLKWVDTAPDGSLDPQEVIDAIGPRTKLVAVTQTSNVLGTVVDVKAITEGAHAKGVPVLVDGSQGAVHMPVDVTDIGCDFYAITGHKLYGPSGSGAIYIKSDRMAEMRPFLGGGDMIKEVSKETVIYNDPPMKFEAGTPGIVQIIGLGVALDYMMDLGMENIAAHEAGLRDYAQQRFAGLNWLQVQGHAPGKAAIFSFTLEGAAHAHDISTILDKKGVAVRAGHHCAGPLMDHLGVTATCRASFGLYNTKAEVDVLVEALELAHELFA</sequence>
<comment type="catalytic activity">
    <reaction evidence="9 11">
        <text>(sulfur carrier)-H + L-cysteine = (sulfur carrier)-SH + L-alanine</text>
        <dbReference type="Rhea" id="RHEA:43892"/>
        <dbReference type="Rhea" id="RHEA-COMP:14737"/>
        <dbReference type="Rhea" id="RHEA-COMP:14739"/>
        <dbReference type="ChEBI" id="CHEBI:29917"/>
        <dbReference type="ChEBI" id="CHEBI:35235"/>
        <dbReference type="ChEBI" id="CHEBI:57972"/>
        <dbReference type="ChEBI" id="CHEBI:64428"/>
        <dbReference type="EC" id="2.8.1.7"/>
    </reaction>
</comment>
<dbReference type="InterPro" id="IPR020578">
    <property type="entry name" value="Aminotrans_V_PyrdxlP_BS"/>
</dbReference>
<protein>
    <recommendedName>
        <fullName evidence="6 11">Cysteine desulfurase</fullName>
        <ecNumber evidence="5 11">2.8.1.7</ecNumber>
    </recommendedName>
</protein>
<dbReference type="GO" id="GO:0006534">
    <property type="term" value="P:cysteine metabolic process"/>
    <property type="evidence" value="ECO:0007669"/>
    <property type="project" value="UniProtKB-UniRule"/>
</dbReference>
<dbReference type="GO" id="GO:0031071">
    <property type="term" value="F:cysteine desulfurase activity"/>
    <property type="evidence" value="ECO:0007669"/>
    <property type="project" value="UniProtKB-UniRule"/>
</dbReference>
<dbReference type="PANTHER" id="PTHR43586">
    <property type="entry name" value="CYSTEINE DESULFURASE"/>
    <property type="match status" value="1"/>
</dbReference>
<dbReference type="NCBIfam" id="TIGR01979">
    <property type="entry name" value="sufS"/>
    <property type="match status" value="1"/>
</dbReference>
<reference evidence="13 14" key="1">
    <citation type="submission" date="2019-03" db="EMBL/GenBank/DDBJ databases">
        <authorList>
            <person name="Zhang S."/>
        </authorList>
    </citation>
    <scope>NUCLEOTIDE SEQUENCE [LARGE SCALE GENOMIC DNA]</scope>
    <source>
        <strain evidence="13 14">S4J41</strain>
    </source>
</reference>
<dbReference type="InterPro" id="IPR015424">
    <property type="entry name" value="PyrdxlP-dep_Trfase"/>
</dbReference>
<evidence type="ECO:0000256" key="1">
    <source>
        <dbReference type="ARBA" id="ARBA00001933"/>
    </source>
</evidence>
<evidence type="ECO:0000256" key="2">
    <source>
        <dbReference type="ARBA" id="ARBA00002824"/>
    </source>
</evidence>
<dbReference type="PIRSF" id="PIRSF005572">
    <property type="entry name" value="NifS"/>
    <property type="match status" value="1"/>
</dbReference>
<keyword evidence="7 11" id="KW-0808">Transferase</keyword>
<comment type="function">
    <text evidence="3">Catalyzes the removal of elemental sulfur atoms from cysteine to produce alanine. Seems to participate in the biosynthesis of the nitrogenase metalloclusters by providing the inorganic sulfur required for the Fe-S core formation.</text>
</comment>
<evidence type="ECO:0000313" key="13">
    <source>
        <dbReference type="EMBL" id="TDE35280.1"/>
    </source>
</evidence>
<proteinExistence type="inferred from homology"/>
<comment type="function">
    <text evidence="2 11">Catalyzes the removal of elemental sulfur and selenium atoms from L-cysteine, L-cystine, L-selenocysteine, and L-selenocystine to produce L-alanine.</text>
</comment>
<dbReference type="EC" id="2.8.1.7" evidence="5 11"/>
<evidence type="ECO:0000256" key="4">
    <source>
        <dbReference type="ARBA" id="ARBA00010447"/>
    </source>
</evidence>
<name>A0A4R5ELN7_9RHOB</name>